<dbReference type="GO" id="GO:0009279">
    <property type="term" value="C:cell outer membrane"/>
    <property type="evidence" value="ECO:0007669"/>
    <property type="project" value="UniProtKB-SubCell"/>
</dbReference>
<keyword evidence="4 10" id="KW-1134">Transmembrane beta strand</keyword>
<dbReference type="PANTHER" id="PTHR47234:SF2">
    <property type="entry name" value="TONB-DEPENDENT RECEPTOR"/>
    <property type="match status" value="1"/>
</dbReference>
<dbReference type="PROSITE" id="PS52016">
    <property type="entry name" value="TONB_DEPENDENT_REC_3"/>
    <property type="match status" value="1"/>
</dbReference>
<comment type="caution">
    <text evidence="15">The sequence shown here is derived from an EMBL/GenBank/DDBJ whole genome shotgun (WGS) entry which is preliminary data.</text>
</comment>
<keyword evidence="16" id="KW-1185">Reference proteome</keyword>
<dbReference type="RefSeq" id="WP_105531031.1">
    <property type="nucleotide sequence ID" value="NZ_PUGF01000004.1"/>
</dbReference>
<dbReference type="SUPFAM" id="SSF56935">
    <property type="entry name" value="Porins"/>
    <property type="match status" value="1"/>
</dbReference>
<comment type="similarity">
    <text evidence="2 10 11">Belongs to the TonB-dependent receptor family.</text>
</comment>
<keyword evidence="7 10" id="KW-0472">Membrane</keyword>
<dbReference type="InterPro" id="IPR036942">
    <property type="entry name" value="Beta-barrel_TonB_sf"/>
</dbReference>
<dbReference type="EMBL" id="PUGF01000004">
    <property type="protein sequence ID" value="PRC94187.1"/>
    <property type="molecule type" value="Genomic_DNA"/>
</dbReference>
<keyword evidence="8 15" id="KW-0675">Receptor</keyword>
<dbReference type="AlphaFoldDB" id="A0A2S9H2K2"/>
<evidence type="ECO:0000259" key="14">
    <source>
        <dbReference type="Pfam" id="PF07715"/>
    </source>
</evidence>
<keyword evidence="5 10" id="KW-0812">Transmembrane</keyword>
<evidence type="ECO:0000256" key="4">
    <source>
        <dbReference type="ARBA" id="ARBA00022452"/>
    </source>
</evidence>
<dbReference type="InterPro" id="IPR012910">
    <property type="entry name" value="Plug_dom"/>
</dbReference>
<dbReference type="InterPro" id="IPR037066">
    <property type="entry name" value="Plug_dom_sf"/>
</dbReference>
<name>A0A2S9H2K2_9BURK</name>
<dbReference type="Pfam" id="PF00593">
    <property type="entry name" value="TonB_dep_Rec_b-barrel"/>
    <property type="match status" value="1"/>
</dbReference>
<evidence type="ECO:0000313" key="16">
    <source>
        <dbReference type="Proteomes" id="UP000237839"/>
    </source>
</evidence>
<proteinExistence type="inferred from homology"/>
<evidence type="ECO:0000256" key="1">
    <source>
        <dbReference type="ARBA" id="ARBA00004571"/>
    </source>
</evidence>
<dbReference type="OrthoDB" id="8530571at2"/>
<keyword evidence="9 10" id="KW-0998">Cell outer membrane</keyword>
<sequence length="983" mass="102945">MMMETILSRSLRLMFSGGVALSIGLLAQPAFAQQVTDTPTDTTAAQPIQRVEITGSSIKRIQKEGALPVQVLTAADIKKTGATSVTDLIQNLPAMQGFATASTSVNGGGGGVTTAALHSLASQYTLVLLDGVRVATQGGAVNLESIPLDAIERVEILTDGASALYGSDAIAGVVNFILKKNKTDGDAYLTGQDPQHSGGRSWSAGVSKGFGDLDKDNFNVLLSYSHDTQKALEATQRSFSAQGGLIPFTANGKNYLFNQSSINSPIANLDIISAAPNDPTGANASEAIINPYALANAGSCGSNPNSYAHSTQCRFNYAATVQDIPSSTRDSGLAKATFKIDENTTAWATMMVSRYAMTAQYAASAQPFAINSTNLAGVNSTAYPNLFATYVQPYLNATGTVITGQNGGGVTAYYRTVAMGGRTDDYQTDAHHFSAGITSTAIPGWDLNAVVTLSNSVLKDTAAGGYGNFNEFNALVLSGAYDPVMNTGGASLQAAEITGQLLNKTTSNDNSIKVGAQHNLFEMPGGTSIISLGADFNHVSLQESYDPLQLASSGYASAPSGTNAVLGGTTAQVPFDASRNNVGLFGEWLLPLAKTLEGNIAGRYDSYSKVYSGYVFQTPALGGAQLSNADLGDTFSKATYKLSLRFTPTDTLLLRASYGTGFKAPSLGDIAATPTYAGSTAGSYSCPFPATPASCAGGLANPVQYDLLAGGNSASGSGGLKAENSKQWTLGFRVEPGFGLTAGADLWNVQIKDQVLGAGIPEATGFASPQTYSYLFTNPYTDPVGHYTTIGYSLVPLNGGVANYQGIDWDFAEKLKTPVGPLSLAWNGTYMMKQNYTFQQNGPVLTDLGAFGPDNSVVFRVQMHAIASLTTGNFTNSLTANYKSGYHDESYLAGTGAVKVVNADGSTTAVDYTGQVGSYTTFDWQGRYDYSKVLNFTAGIKNLFDKNPPLSLVNAGGGNQVGYDGRYADPLGRAFYLTGHYHF</sequence>
<dbReference type="InterPro" id="IPR000531">
    <property type="entry name" value="Beta-barrel_TonB"/>
</dbReference>
<evidence type="ECO:0000256" key="10">
    <source>
        <dbReference type="PROSITE-ProRule" id="PRU01360"/>
    </source>
</evidence>
<dbReference type="Proteomes" id="UP000237839">
    <property type="component" value="Unassembled WGS sequence"/>
</dbReference>
<protein>
    <submittedName>
        <fullName evidence="15">TonB dependent receptor</fullName>
    </submittedName>
</protein>
<dbReference type="InterPro" id="IPR039426">
    <property type="entry name" value="TonB-dep_rcpt-like"/>
</dbReference>
<keyword evidence="12" id="KW-0732">Signal</keyword>
<dbReference type="Gene3D" id="2.40.170.20">
    <property type="entry name" value="TonB-dependent receptor, beta-barrel domain"/>
    <property type="match status" value="1"/>
</dbReference>
<keyword evidence="3 10" id="KW-0813">Transport</keyword>
<gene>
    <name evidence="15" type="ORF">S2091_1360</name>
</gene>
<feature type="domain" description="TonB-dependent receptor-like beta-barrel" evidence="13">
    <location>
        <begin position="388"/>
        <end position="943"/>
    </location>
</feature>
<evidence type="ECO:0000256" key="8">
    <source>
        <dbReference type="ARBA" id="ARBA00023170"/>
    </source>
</evidence>
<evidence type="ECO:0000256" key="2">
    <source>
        <dbReference type="ARBA" id="ARBA00009810"/>
    </source>
</evidence>
<evidence type="ECO:0000313" key="15">
    <source>
        <dbReference type="EMBL" id="PRC94187.1"/>
    </source>
</evidence>
<accession>A0A2S9H2K2</accession>
<feature type="domain" description="TonB-dependent receptor plug" evidence="14">
    <location>
        <begin position="65"/>
        <end position="173"/>
    </location>
</feature>
<evidence type="ECO:0000256" key="3">
    <source>
        <dbReference type="ARBA" id="ARBA00022448"/>
    </source>
</evidence>
<evidence type="ECO:0000256" key="9">
    <source>
        <dbReference type="ARBA" id="ARBA00023237"/>
    </source>
</evidence>
<evidence type="ECO:0000256" key="5">
    <source>
        <dbReference type="ARBA" id="ARBA00022692"/>
    </source>
</evidence>
<keyword evidence="6 11" id="KW-0798">TonB box</keyword>
<dbReference type="Gene3D" id="2.170.130.10">
    <property type="entry name" value="TonB-dependent receptor, plug domain"/>
    <property type="match status" value="1"/>
</dbReference>
<organism evidence="15 16">
    <name type="scientific">Solimicrobium silvestre</name>
    <dbReference type="NCBI Taxonomy" id="2099400"/>
    <lineage>
        <taxon>Bacteria</taxon>
        <taxon>Pseudomonadati</taxon>
        <taxon>Pseudomonadota</taxon>
        <taxon>Betaproteobacteria</taxon>
        <taxon>Burkholderiales</taxon>
        <taxon>Oxalobacteraceae</taxon>
        <taxon>Solimicrobium</taxon>
    </lineage>
</organism>
<evidence type="ECO:0000256" key="6">
    <source>
        <dbReference type="ARBA" id="ARBA00023077"/>
    </source>
</evidence>
<comment type="subcellular location">
    <subcellularLocation>
        <location evidence="1 10">Cell outer membrane</location>
        <topology evidence="1 10">Multi-pass membrane protein</topology>
    </subcellularLocation>
</comment>
<feature type="chain" id="PRO_5015534974" evidence="12">
    <location>
        <begin position="33"/>
        <end position="983"/>
    </location>
</feature>
<evidence type="ECO:0000256" key="7">
    <source>
        <dbReference type="ARBA" id="ARBA00023136"/>
    </source>
</evidence>
<dbReference type="PANTHER" id="PTHR47234">
    <property type="match status" value="1"/>
</dbReference>
<reference evidence="15 16" key="1">
    <citation type="submission" date="2018-02" db="EMBL/GenBank/DDBJ databases">
        <title>Solimicrobium silvestre gen. nov., sp. nov., isolated from alpine forest soil.</title>
        <authorList>
            <person name="Margesin R."/>
            <person name="Albuquerque L."/>
            <person name="Zhang D.-C."/>
            <person name="Froufe H.J.C."/>
            <person name="Severino R."/>
            <person name="Roxo I."/>
            <person name="Egas C."/>
            <person name="Da Costa M.S."/>
        </authorList>
    </citation>
    <scope>NUCLEOTIDE SEQUENCE [LARGE SCALE GENOMIC DNA]</scope>
    <source>
        <strain evidence="15 16">S20-91</strain>
    </source>
</reference>
<feature type="signal peptide" evidence="12">
    <location>
        <begin position="1"/>
        <end position="32"/>
    </location>
</feature>
<dbReference type="Pfam" id="PF07715">
    <property type="entry name" value="Plug"/>
    <property type="match status" value="1"/>
</dbReference>
<evidence type="ECO:0000256" key="11">
    <source>
        <dbReference type="RuleBase" id="RU003357"/>
    </source>
</evidence>
<evidence type="ECO:0000256" key="12">
    <source>
        <dbReference type="SAM" id="SignalP"/>
    </source>
</evidence>
<evidence type="ECO:0000259" key="13">
    <source>
        <dbReference type="Pfam" id="PF00593"/>
    </source>
</evidence>